<reference evidence="2 3" key="1">
    <citation type="submission" date="2018-03" db="EMBL/GenBank/DDBJ databases">
        <title>Draft genome of Nitrosomonas supralitoralis APG5.</title>
        <authorList>
            <person name="Urakawa H."/>
            <person name="Lopez J.V."/>
        </authorList>
    </citation>
    <scope>NUCLEOTIDE SEQUENCE [LARGE SCALE GENOMIC DNA]</scope>
    <source>
        <strain evidence="2 3">APG5</strain>
    </source>
</reference>
<dbReference type="Proteomes" id="UP000241912">
    <property type="component" value="Unassembled WGS sequence"/>
</dbReference>
<dbReference type="Pfam" id="PF13737">
    <property type="entry name" value="DDE_Tnp_1_5"/>
    <property type="match status" value="1"/>
</dbReference>
<evidence type="ECO:0000259" key="1">
    <source>
        <dbReference type="Pfam" id="PF13737"/>
    </source>
</evidence>
<evidence type="ECO:0000313" key="3">
    <source>
        <dbReference type="Proteomes" id="UP000241912"/>
    </source>
</evidence>
<keyword evidence="3" id="KW-1185">Reference proteome</keyword>
<organism evidence="2 3">
    <name type="scientific">Nitrosomonas supralitoralis</name>
    <dbReference type="NCBI Taxonomy" id="2116706"/>
    <lineage>
        <taxon>Bacteria</taxon>
        <taxon>Pseudomonadati</taxon>
        <taxon>Pseudomonadota</taxon>
        <taxon>Betaproteobacteria</taxon>
        <taxon>Nitrosomonadales</taxon>
        <taxon>Nitrosomonadaceae</taxon>
        <taxon>Nitrosomonas</taxon>
    </lineage>
</organism>
<proteinExistence type="predicted"/>
<dbReference type="AlphaFoldDB" id="A0A2P7NSS3"/>
<accession>A0A2P7NSS3</accession>
<dbReference type="InterPro" id="IPR025668">
    <property type="entry name" value="Tnp_DDE_dom"/>
</dbReference>
<dbReference type="EMBL" id="PXXU01000049">
    <property type="protein sequence ID" value="PSJ16478.1"/>
    <property type="molecule type" value="Genomic_DNA"/>
</dbReference>
<evidence type="ECO:0000313" key="2">
    <source>
        <dbReference type="EMBL" id="PSJ16478.1"/>
    </source>
</evidence>
<dbReference type="OrthoDB" id="8451553at2"/>
<dbReference type="RefSeq" id="WP_106707739.1">
    <property type="nucleotide sequence ID" value="NZ_PXXU01000049.1"/>
</dbReference>
<name>A0A2P7NSS3_9PROT</name>
<protein>
    <recommendedName>
        <fullName evidence="1">Transposase DDE domain-containing protein</fullName>
    </recommendedName>
</protein>
<comment type="caution">
    <text evidence="2">The sequence shown here is derived from an EMBL/GenBank/DDBJ whole genome shotgun (WGS) entry which is preliminary data.</text>
</comment>
<sequence>MTNWHEYNTGLWRRRDITIWFTLATLAKWRSTRTGARSRPPEYSNLAIETALFIRQVFHRPLRQTEGFMNSLAGIMKVNITIPDFSSLPKRSIKIPQYTLTKAIDPGSTVIEVVFCNCTT</sequence>
<gene>
    <name evidence="2" type="ORF">C7H79_13300</name>
</gene>
<feature type="domain" description="Transposase DDE" evidence="1">
    <location>
        <begin position="13"/>
        <end position="95"/>
    </location>
</feature>